<dbReference type="AlphaFoldDB" id="Q6F1I3"/>
<evidence type="ECO:0000256" key="3">
    <source>
        <dbReference type="ARBA" id="ARBA00012393"/>
    </source>
</evidence>
<dbReference type="KEGG" id="mfl:Mfl283"/>
<evidence type="ECO:0000256" key="7">
    <source>
        <dbReference type="ARBA" id="ARBA00022695"/>
    </source>
</evidence>
<keyword evidence="9" id="KW-0274">FAD</keyword>
<dbReference type="PATRIC" id="fig|265311.5.peg.283"/>
<keyword evidence="5" id="KW-0288">FMN</keyword>
<comment type="catalytic activity">
    <reaction evidence="11">
        <text>FMN + ATP + H(+) = FAD + diphosphate</text>
        <dbReference type="Rhea" id="RHEA:17237"/>
        <dbReference type="ChEBI" id="CHEBI:15378"/>
        <dbReference type="ChEBI" id="CHEBI:30616"/>
        <dbReference type="ChEBI" id="CHEBI:33019"/>
        <dbReference type="ChEBI" id="CHEBI:57692"/>
        <dbReference type="ChEBI" id="CHEBI:58210"/>
        <dbReference type="EC" id="2.7.7.2"/>
    </reaction>
</comment>
<dbReference type="Pfam" id="PF06574">
    <property type="entry name" value="FAD_syn"/>
    <property type="match status" value="1"/>
</dbReference>
<dbReference type="InterPro" id="IPR015864">
    <property type="entry name" value="FAD_synthase"/>
</dbReference>
<evidence type="ECO:0000256" key="2">
    <source>
        <dbReference type="ARBA" id="ARBA00010214"/>
    </source>
</evidence>
<dbReference type="SUPFAM" id="SSF52374">
    <property type="entry name" value="Nucleotidylyl transferase"/>
    <property type="match status" value="1"/>
</dbReference>
<evidence type="ECO:0000259" key="12">
    <source>
        <dbReference type="Pfam" id="PF06574"/>
    </source>
</evidence>
<evidence type="ECO:0000256" key="1">
    <source>
        <dbReference type="ARBA" id="ARBA00004726"/>
    </source>
</evidence>
<dbReference type="PANTHER" id="PTHR22749:SF6">
    <property type="entry name" value="RIBOFLAVIN KINASE"/>
    <property type="match status" value="1"/>
</dbReference>
<dbReference type="GO" id="GO:0009398">
    <property type="term" value="P:FMN biosynthetic process"/>
    <property type="evidence" value="ECO:0007669"/>
    <property type="project" value="TreeGrafter"/>
</dbReference>
<dbReference type="Gene3D" id="3.40.50.620">
    <property type="entry name" value="HUPs"/>
    <property type="match status" value="1"/>
</dbReference>
<dbReference type="GO" id="GO:0003919">
    <property type="term" value="F:FMN adenylyltransferase activity"/>
    <property type="evidence" value="ECO:0007669"/>
    <property type="project" value="UniProtKB-EC"/>
</dbReference>
<dbReference type="GO" id="GO:0009231">
    <property type="term" value="P:riboflavin biosynthetic process"/>
    <property type="evidence" value="ECO:0007669"/>
    <property type="project" value="InterPro"/>
</dbReference>
<dbReference type="InterPro" id="IPR023468">
    <property type="entry name" value="Riboflavin_kinase"/>
</dbReference>
<comment type="pathway">
    <text evidence="1">Cofactor biosynthesis; FAD biosynthesis; FAD from FMN: step 1/1.</text>
</comment>
<dbReference type="UniPathway" id="UPA00277">
    <property type="reaction ID" value="UER00407"/>
</dbReference>
<dbReference type="OrthoDB" id="9803667at2"/>
<dbReference type="eggNOG" id="COG0196">
    <property type="taxonomic scope" value="Bacteria"/>
</dbReference>
<accession>Q6F1I3</accession>
<keyword evidence="14" id="KW-1185">Reference proteome</keyword>
<dbReference type="HOGENOM" id="CLU_098662_0_0_14"/>
<dbReference type="PANTHER" id="PTHR22749">
    <property type="entry name" value="RIBOFLAVIN KINASE/FMN ADENYLYLTRANSFERASE"/>
    <property type="match status" value="1"/>
</dbReference>
<dbReference type="STRING" id="265311.Mfl283"/>
<dbReference type="EMBL" id="AE017263">
    <property type="protein sequence ID" value="AAT75640.1"/>
    <property type="molecule type" value="Genomic_DNA"/>
</dbReference>
<dbReference type="EC" id="2.7.7.2" evidence="3"/>
<comment type="similarity">
    <text evidence="2">Belongs to the RibF family.</text>
</comment>
<keyword evidence="6" id="KW-0808">Transferase</keyword>
<evidence type="ECO:0000256" key="8">
    <source>
        <dbReference type="ARBA" id="ARBA00022741"/>
    </source>
</evidence>
<dbReference type="PaxDb" id="265311-Mfl283"/>
<protein>
    <recommendedName>
        <fullName evidence="3">FAD synthase</fullName>
        <ecNumber evidence="3">2.7.7.2</ecNumber>
    </recommendedName>
</protein>
<reference evidence="13 14" key="1">
    <citation type="submission" date="2004-06" db="EMBL/GenBank/DDBJ databases">
        <authorList>
            <person name="Birren B.W."/>
            <person name="Stange-Thomann N."/>
            <person name="Hafez N."/>
            <person name="DeCaprio D."/>
            <person name="Fisher S."/>
            <person name="Butler J."/>
            <person name="Elkins T."/>
            <person name="Kodira C.D."/>
            <person name="Major J."/>
            <person name="Wang S."/>
            <person name="Nicol R."/>
            <person name="Nusbaum C."/>
        </authorList>
    </citation>
    <scope>NUCLEOTIDE SEQUENCE [LARGE SCALE GENOMIC DNA]</scope>
    <source>
        <strain evidence="14">ATCC 33453 / NBRC 100688 / NCTC 11704 / L1</strain>
    </source>
</reference>
<evidence type="ECO:0000256" key="6">
    <source>
        <dbReference type="ARBA" id="ARBA00022679"/>
    </source>
</evidence>
<evidence type="ECO:0000256" key="11">
    <source>
        <dbReference type="ARBA" id="ARBA00049494"/>
    </source>
</evidence>
<evidence type="ECO:0000256" key="4">
    <source>
        <dbReference type="ARBA" id="ARBA00022630"/>
    </source>
</evidence>
<evidence type="ECO:0000256" key="9">
    <source>
        <dbReference type="ARBA" id="ARBA00022827"/>
    </source>
</evidence>
<dbReference type="InterPro" id="IPR014729">
    <property type="entry name" value="Rossmann-like_a/b/a_fold"/>
</dbReference>
<evidence type="ECO:0000256" key="10">
    <source>
        <dbReference type="ARBA" id="ARBA00022840"/>
    </source>
</evidence>
<dbReference type="EnsemblBacteria" id="AAT75640">
    <property type="protein sequence ID" value="AAT75640"/>
    <property type="gene ID" value="Mfl283"/>
</dbReference>
<evidence type="ECO:0000313" key="13">
    <source>
        <dbReference type="EMBL" id="AAT75640.1"/>
    </source>
</evidence>
<sequence length="189" mass="22233">MQAWRFKYLMKVFKTDINSIIQNERETCATIGMFDALHKYHKLIIEKTQTIAQENNLESIIITFDHKPTKGTETLLNENKKINYINENFQIDKMIILQVNNDLINTSKEQFVKILKNKFKVIKLVEGSDFRFGFEKSGDVEYLKNSFGEKNVFIYERDKNISTSKIKKLVKENKIAEIDDELEVDINLL</sequence>
<dbReference type="GO" id="GO:0008531">
    <property type="term" value="F:riboflavin kinase activity"/>
    <property type="evidence" value="ECO:0007669"/>
    <property type="project" value="TreeGrafter"/>
</dbReference>
<dbReference type="GO" id="GO:0006747">
    <property type="term" value="P:FAD biosynthetic process"/>
    <property type="evidence" value="ECO:0007669"/>
    <property type="project" value="UniProtKB-UniPathway"/>
</dbReference>
<keyword evidence="7" id="KW-0548">Nucleotidyltransferase</keyword>
<organism evidence="13 14">
    <name type="scientific">Mesoplasma florum (strain ATCC 33453 / NBRC 100688 / NCTC 11704 / L1)</name>
    <name type="common">Acholeplasma florum</name>
    <dbReference type="NCBI Taxonomy" id="265311"/>
    <lineage>
        <taxon>Bacteria</taxon>
        <taxon>Bacillati</taxon>
        <taxon>Mycoplasmatota</taxon>
        <taxon>Mollicutes</taxon>
        <taxon>Entomoplasmatales</taxon>
        <taxon>Entomoplasmataceae</taxon>
        <taxon>Mesoplasma</taxon>
    </lineage>
</organism>
<name>Q6F1I3_MESFL</name>
<evidence type="ECO:0000256" key="5">
    <source>
        <dbReference type="ARBA" id="ARBA00022643"/>
    </source>
</evidence>
<feature type="domain" description="FAD synthetase" evidence="12">
    <location>
        <begin position="22"/>
        <end position="152"/>
    </location>
</feature>
<dbReference type="Proteomes" id="UP000006647">
    <property type="component" value="Chromosome"/>
</dbReference>
<dbReference type="GO" id="GO:0005524">
    <property type="term" value="F:ATP binding"/>
    <property type="evidence" value="ECO:0007669"/>
    <property type="project" value="UniProtKB-KW"/>
</dbReference>
<keyword evidence="10" id="KW-0067">ATP-binding</keyword>
<gene>
    <name evidence="13" type="ordered locus">Mfl283</name>
</gene>
<evidence type="ECO:0000313" key="14">
    <source>
        <dbReference type="Proteomes" id="UP000006647"/>
    </source>
</evidence>
<proteinExistence type="inferred from homology"/>
<keyword evidence="4" id="KW-0285">Flavoprotein</keyword>
<keyword evidence="13" id="KW-0418">Kinase</keyword>
<keyword evidence="8" id="KW-0547">Nucleotide-binding</keyword>